<organism evidence="1 2">
    <name type="scientific">Penicillium malachiteum</name>
    <dbReference type="NCBI Taxonomy" id="1324776"/>
    <lineage>
        <taxon>Eukaryota</taxon>
        <taxon>Fungi</taxon>
        <taxon>Dikarya</taxon>
        <taxon>Ascomycota</taxon>
        <taxon>Pezizomycotina</taxon>
        <taxon>Eurotiomycetes</taxon>
        <taxon>Eurotiomycetidae</taxon>
        <taxon>Eurotiales</taxon>
        <taxon>Aspergillaceae</taxon>
        <taxon>Penicillium</taxon>
    </lineage>
</organism>
<dbReference type="Proteomes" id="UP001215712">
    <property type="component" value="Unassembled WGS sequence"/>
</dbReference>
<sequence>MTETYLSVTGAQGAGRDVSQGYYTDFQGRLTSTQHTNMENAHGAGNIVSSVNDYAKWIFTLLHRRPPFSEAAYHTLFGAHTIAHGELVSPSHLRLYTEWAGCIGTIEENQ</sequence>
<protein>
    <submittedName>
        <fullName evidence="1">Penicillin-binding protein</fullName>
    </submittedName>
</protein>
<evidence type="ECO:0000313" key="2">
    <source>
        <dbReference type="Proteomes" id="UP001215712"/>
    </source>
</evidence>
<evidence type="ECO:0000313" key="1">
    <source>
        <dbReference type="EMBL" id="KAJ5709415.1"/>
    </source>
</evidence>
<comment type="caution">
    <text evidence="1">The sequence shown here is derived from an EMBL/GenBank/DDBJ whole genome shotgun (WGS) entry which is preliminary data.</text>
</comment>
<name>A0AAD6MRT4_9EURO</name>
<accession>A0AAD6MRT4</accession>
<reference evidence="1" key="1">
    <citation type="journal article" date="2023" name="IMA Fungus">
        <title>Comparative genomic study of the Penicillium genus elucidates a diverse pangenome and 15 lateral gene transfer events.</title>
        <authorList>
            <person name="Petersen C."/>
            <person name="Sorensen T."/>
            <person name="Nielsen M.R."/>
            <person name="Sondergaard T.E."/>
            <person name="Sorensen J.L."/>
            <person name="Fitzpatrick D.A."/>
            <person name="Frisvad J.C."/>
            <person name="Nielsen K.L."/>
        </authorList>
    </citation>
    <scope>NUCLEOTIDE SEQUENCE</scope>
    <source>
        <strain evidence="1">IBT 17514</strain>
    </source>
</reference>
<dbReference type="EMBL" id="JAQJAN010000019">
    <property type="protein sequence ID" value="KAJ5709415.1"/>
    <property type="molecule type" value="Genomic_DNA"/>
</dbReference>
<reference evidence="1" key="2">
    <citation type="submission" date="2023-01" db="EMBL/GenBank/DDBJ databases">
        <authorList>
            <person name="Petersen C."/>
        </authorList>
    </citation>
    <scope>NUCLEOTIDE SEQUENCE</scope>
    <source>
        <strain evidence="1">IBT 17514</strain>
    </source>
</reference>
<dbReference type="InterPro" id="IPR012338">
    <property type="entry name" value="Beta-lactam/transpept-like"/>
</dbReference>
<dbReference type="Gene3D" id="3.40.710.10">
    <property type="entry name" value="DD-peptidase/beta-lactamase superfamily"/>
    <property type="match status" value="1"/>
</dbReference>
<keyword evidence="2" id="KW-1185">Reference proteome</keyword>
<dbReference type="SUPFAM" id="SSF56601">
    <property type="entry name" value="beta-lactamase/transpeptidase-like"/>
    <property type="match status" value="1"/>
</dbReference>
<proteinExistence type="predicted"/>
<gene>
    <name evidence="1" type="ORF">N7493_010749</name>
</gene>
<dbReference type="AlphaFoldDB" id="A0AAD6MRT4"/>